<accession>A0ABX8LIA2</accession>
<evidence type="ECO:0000313" key="2">
    <source>
        <dbReference type="Proteomes" id="UP000683559"/>
    </source>
</evidence>
<keyword evidence="2" id="KW-1185">Reference proteome</keyword>
<dbReference type="Pfam" id="PF15723">
    <property type="entry name" value="MqsR_toxin"/>
    <property type="match status" value="1"/>
</dbReference>
<organism evidence="1 2">
    <name type="scientific">Geomonas subterranea</name>
    <dbReference type="NCBI Taxonomy" id="2847989"/>
    <lineage>
        <taxon>Bacteria</taxon>
        <taxon>Pseudomonadati</taxon>
        <taxon>Thermodesulfobacteriota</taxon>
        <taxon>Desulfuromonadia</taxon>
        <taxon>Geobacterales</taxon>
        <taxon>Geobacteraceae</taxon>
        <taxon>Geomonas</taxon>
    </lineage>
</organism>
<dbReference type="RefSeq" id="WP_217286628.1">
    <property type="nucleotide sequence ID" value="NZ_CP078096.1"/>
</dbReference>
<proteinExistence type="predicted"/>
<name>A0ABX8LIA2_9BACT</name>
<gene>
    <name evidence="1" type="ORF">KP001_16280</name>
</gene>
<dbReference type="Proteomes" id="UP000683559">
    <property type="component" value="Chromosome"/>
</dbReference>
<evidence type="ECO:0000313" key="1">
    <source>
        <dbReference type="EMBL" id="QXE89963.1"/>
    </source>
</evidence>
<reference evidence="1 2" key="1">
    <citation type="submission" date="2021-06" db="EMBL/GenBank/DDBJ databases">
        <title>Gemonas diversity in paddy soil.</title>
        <authorList>
            <person name="Liu G."/>
        </authorList>
    </citation>
    <scope>NUCLEOTIDE SEQUENCE [LARGE SCALE GENOMIC DNA]</scope>
    <source>
        <strain evidence="1 2">RG2</strain>
    </source>
</reference>
<dbReference type="EMBL" id="CP077683">
    <property type="protein sequence ID" value="QXE89963.1"/>
    <property type="molecule type" value="Genomic_DNA"/>
</dbReference>
<protein>
    <submittedName>
        <fullName evidence="1">Type II toxin-antitoxin system MqsR family toxin</fullName>
    </submittedName>
</protein>
<dbReference type="InterPro" id="IPR031451">
    <property type="entry name" value="MqsR_toxin"/>
</dbReference>
<sequence>MPNGPHYSLEEIKNLLRDPDTRIIRRRDRAVAASLGYADDDEMVDRIIRLHPSEFYKTMEAETPGAQGLWQDVYKSNEGNGTGLYIKLQIASGAGVVISFKQDTSRR</sequence>